<organism evidence="2 3">
    <name type="scientific">Linum trigynum</name>
    <dbReference type="NCBI Taxonomy" id="586398"/>
    <lineage>
        <taxon>Eukaryota</taxon>
        <taxon>Viridiplantae</taxon>
        <taxon>Streptophyta</taxon>
        <taxon>Embryophyta</taxon>
        <taxon>Tracheophyta</taxon>
        <taxon>Spermatophyta</taxon>
        <taxon>Magnoliopsida</taxon>
        <taxon>eudicotyledons</taxon>
        <taxon>Gunneridae</taxon>
        <taxon>Pentapetalae</taxon>
        <taxon>rosids</taxon>
        <taxon>fabids</taxon>
        <taxon>Malpighiales</taxon>
        <taxon>Linaceae</taxon>
        <taxon>Linum</taxon>
    </lineage>
</organism>
<feature type="compositionally biased region" description="Basic and acidic residues" evidence="1">
    <location>
        <begin position="15"/>
        <end position="31"/>
    </location>
</feature>
<dbReference type="AlphaFoldDB" id="A0AAV2DGP9"/>
<keyword evidence="3" id="KW-1185">Reference proteome</keyword>
<dbReference type="EMBL" id="OZ034815">
    <property type="protein sequence ID" value="CAL1373041.1"/>
    <property type="molecule type" value="Genomic_DNA"/>
</dbReference>
<proteinExistence type="predicted"/>
<evidence type="ECO:0000313" key="2">
    <source>
        <dbReference type="EMBL" id="CAL1373041.1"/>
    </source>
</evidence>
<name>A0AAV2DGP9_9ROSI</name>
<evidence type="ECO:0000256" key="1">
    <source>
        <dbReference type="SAM" id="MobiDB-lite"/>
    </source>
</evidence>
<accession>A0AAV2DGP9</accession>
<feature type="region of interest" description="Disordered" evidence="1">
    <location>
        <begin position="1"/>
        <end position="45"/>
    </location>
</feature>
<gene>
    <name evidence="2" type="ORF">LTRI10_LOCUS14997</name>
</gene>
<reference evidence="2 3" key="1">
    <citation type="submission" date="2024-04" db="EMBL/GenBank/DDBJ databases">
        <authorList>
            <person name="Fracassetti M."/>
        </authorList>
    </citation>
    <scope>NUCLEOTIDE SEQUENCE [LARGE SCALE GENOMIC DNA]</scope>
</reference>
<evidence type="ECO:0000313" key="3">
    <source>
        <dbReference type="Proteomes" id="UP001497516"/>
    </source>
</evidence>
<sequence>MRSARGVRQSAAGDPARDLDPLLAGNDREMPGRVAGAQQPEPRAQLRASVGGEDHLPPFRPWNVLGSVYLDMVTVLPSE</sequence>
<protein>
    <submittedName>
        <fullName evidence="2">Uncharacterized protein</fullName>
    </submittedName>
</protein>
<dbReference type="Proteomes" id="UP001497516">
    <property type="component" value="Chromosome 2"/>
</dbReference>